<accession>A0A5C2SCB4</accession>
<comment type="pathway">
    <text evidence="1">Mycotoxin biosynthesis.</text>
</comment>
<feature type="transmembrane region" description="Helical" evidence="3">
    <location>
        <begin position="12"/>
        <end position="29"/>
    </location>
</feature>
<keyword evidence="5" id="KW-1185">Reference proteome</keyword>
<name>A0A5C2SCB4_9APHY</name>
<dbReference type="Pfam" id="PF11807">
    <property type="entry name" value="UstYa"/>
    <property type="match status" value="1"/>
</dbReference>
<dbReference type="OrthoDB" id="3687641at2759"/>
<dbReference type="STRING" id="1328759.A0A5C2SCB4"/>
<keyword evidence="3" id="KW-0812">Transmembrane</keyword>
<dbReference type="EMBL" id="ML122262">
    <property type="protein sequence ID" value="RPD61390.1"/>
    <property type="molecule type" value="Genomic_DNA"/>
</dbReference>
<protein>
    <submittedName>
        <fullName evidence="4">Uncharacterized protein</fullName>
    </submittedName>
</protein>
<gene>
    <name evidence="4" type="ORF">L227DRAFT_610414</name>
</gene>
<sequence>MPSLTTNKVTLGYYISSSVLLVSIIYINFRTFTWAITLTHEVPGADSDDLQTTLAKLDSEDDYPTSLIPRSRHLRNAAFTMEESVHYSLNFTLEWESLIPSSTAGAVRLGPDKRYYTVSMFHQLQCLDELRRAVVRTGDDDSDSSSERVHHCLNYIRQMLLCAANVRLEPVKPTAGGRGADGFWLEHRCRDWSMLRREVEDNYERWQVGNPEGRGLLN</sequence>
<proteinExistence type="inferred from homology"/>
<evidence type="ECO:0000313" key="5">
    <source>
        <dbReference type="Proteomes" id="UP000313359"/>
    </source>
</evidence>
<evidence type="ECO:0000313" key="4">
    <source>
        <dbReference type="EMBL" id="RPD61390.1"/>
    </source>
</evidence>
<keyword evidence="3" id="KW-0472">Membrane</keyword>
<dbReference type="PANTHER" id="PTHR33365:SF4">
    <property type="entry name" value="CYCLOCHLOROTINE BIOSYNTHESIS PROTEIN O"/>
    <property type="match status" value="1"/>
</dbReference>
<evidence type="ECO:0000256" key="1">
    <source>
        <dbReference type="ARBA" id="ARBA00004685"/>
    </source>
</evidence>
<dbReference type="InterPro" id="IPR021765">
    <property type="entry name" value="UstYa-like"/>
</dbReference>
<evidence type="ECO:0000256" key="3">
    <source>
        <dbReference type="SAM" id="Phobius"/>
    </source>
</evidence>
<reference evidence="4" key="1">
    <citation type="journal article" date="2018" name="Genome Biol. Evol.">
        <title>Genomics and development of Lentinus tigrinus, a white-rot wood-decaying mushroom with dimorphic fruiting bodies.</title>
        <authorList>
            <person name="Wu B."/>
            <person name="Xu Z."/>
            <person name="Knudson A."/>
            <person name="Carlson A."/>
            <person name="Chen N."/>
            <person name="Kovaka S."/>
            <person name="LaButti K."/>
            <person name="Lipzen A."/>
            <person name="Pennachio C."/>
            <person name="Riley R."/>
            <person name="Schakwitz W."/>
            <person name="Umezawa K."/>
            <person name="Ohm R.A."/>
            <person name="Grigoriev I.V."/>
            <person name="Nagy L.G."/>
            <person name="Gibbons J."/>
            <person name="Hibbett D."/>
        </authorList>
    </citation>
    <scope>NUCLEOTIDE SEQUENCE [LARGE SCALE GENOMIC DNA]</scope>
    <source>
        <strain evidence="4">ALCF2SS1-6</strain>
    </source>
</reference>
<dbReference type="AlphaFoldDB" id="A0A5C2SCB4"/>
<comment type="similarity">
    <text evidence="2">Belongs to the ustYa family.</text>
</comment>
<keyword evidence="3" id="KW-1133">Transmembrane helix</keyword>
<evidence type="ECO:0000256" key="2">
    <source>
        <dbReference type="ARBA" id="ARBA00035112"/>
    </source>
</evidence>
<dbReference type="Proteomes" id="UP000313359">
    <property type="component" value="Unassembled WGS sequence"/>
</dbReference>
<organism evidence="4 5">
    <name type="scientific">Lentinus tigrinus ALCF2SS1-6</name>
    <dbReference type="NCBI Taxonomy" id="1328759"/>
    <lineage>
        <taxon>Eukaryota</taxon>
        <taxon>Fungi</taxon>
        <taxon>Dikarya</taxon>
        <taxon>Basidiomycota</taxon>
        <taxon>Agaricomycotina</taxon>
        <taxon>Agaricomycetes</taxon>
        <taxon>Polyporales</taxon>
        <taxon>Polyporaceae</taxon>
        <taxon>Lentinus</taxon>
    </lineage>
</organism>
<dbReference type="PANTHER" id="PTHR33365">
    <property type="entry name" value="YALI0B05434P"/>
    <property type="match status" value="1"/>
</dbReference>
<dbReference type="GO" id="GO:0043386">
    <property type="term" value="P:mycotoxin biosynthetic process"/>
    <property type="evidence" value="ECO:0007669"/>
    <property type="project" value="InterPro"/>
</dbReference>